<dbReference type="Pfam" id="PF00440">
    <property type="entry name" value="TetR_N"/>
    <property type="match status" value="1"/>
</dbReference>
<evidence type="ECO:0000259" key="5">
    <source>
        <dbReference type="PROSITE" id="PS50977"/>
    </source>
</evidence>
<dbReference type="SUPFAM" id="SSF48498">
    <property type="entry name" value="Tetracyclin repressor-like, C-terminal domain"/>
    <property type="match status" value="1"/>
</dbReference>
<reference evidence="6 7" key="1">
    <citation type="submission" date="2019-06" db="EMBL/GenBank/DDBJ databases">
        <title>Whole genome shotgun sequence of Streptomyces spinoverrucosus NBRC 14228.</title>
        <authorList>
            <person name="Hosoyama A."/>
            <person name="Uohara A."/>
            <person name="Ohji S."/>
            <person name="Ichikawa N."/>
        </authorList>
    </citation>
    <scope>NUCLEOTIDE SEQUENCE [LARGE SCALE GENOMIC DNA]</scope>
    <source>
        <strain evidence="6 7">NBRC 14228</strain>
    </source>
</reference>
<dbReference type="NCBIfam" id="NF041196">
    <property type="entry name" value="ScbR_bind_reg"/>
    <property type="match status" value="1"/>
</dbReference>
<evidence type="ECO:0000256" key="1">
    <source>
        <dbReference type="ARBA" id="ARBA00023015"/>
    </source>
</evidence>
<dbReference type="RefSeq" id="WP_308439630.1">
    <property type="nucleotide sequence ID" value="NZ_BJND01000046.1"/>
</dbReference>
<name>A0A4Y3VMG0_9ACTN</name>
<dbReference type="Gene3D" id="1.10.357.10">
    <property type="entry name" value="Tetracycline Repressor, domain 2"/>
    <property type="match status" value="1"/>
</dbReference>
<organism evidence="6 7">
    <name type="scientific">Streptomyces spinoverrucosus</name>
    <dbReference type="NCBI Taxonomy" id="284043"/>
    <lineage>
        <taxon>Bacteria</taxon>
        <taxon>Bacillati</taxon>
        <taxon>Actinomycetota</taxon>
        <taxon>Actinomycetes</taxon>
        <taxon>Kitasatosporales</taxon>
        <taxon>Streptomycetaceae</taxon>
        <taxon>Streptomyces</taxon>
    </lineage>
</organism>
<dbReference type="GO" id="GO:0003677">
    <property type="term" value="F:DNA binding"/>
    <property type="evidence" value="ECO:0007669"/>
    <property type="project" value="UniProtKB-UniRule"/>
</dbReference>
<sequence>MLAKQERAVRTRRAILDAASELFNEVGYEATTIGALLARIDVTRGGLYFHFTTKEQLARAVLDEAVTLEGVRPQAFKLQEWVDIALLLAHRVPREPILRASIRLSVDPVSRRLFGTRWPDWIEVGHGLLVEARDKGELLPHVDPDEIARLLVGAWTGVQLVTEVLPERTLSEEISSLFALILPNIASSGVLARLDTSPYRAERLLQTAHSEVE</sequence>
<evidence type="ECO:0000256" key="3">
    <source>
        <dbReference type="ARBA" id="ARBA00023163"/>
    </source>
</evidence>
<dbReference type="InterPro" id="IPR047923">
    <property type="entry name" value="ArpA-like"/>
</dbReference>
<protein>
    <submittedName>
        <fullName evidence="6">Gamma-butyrolactone-binding protein</fullName>
    </submittedName>
</protein>
<dbReference type="InterPro" id="IPR009057">
    <property type="entry name" value="Homeodomain-like_sf"/>
</dbReference>
<dbReference type="PRINTS" id="PR00455">
    <property type="entry name" value="HTHTETR"/>
</dbReference>
<keyword evidence="2 4" id="KW-0238">DNA-binding</keyword>
<dbReference type="PROSITE" id="PS01081">
    <property type="entry name" value="HTH_TETR_1"/>
    <property type="match status" value="1"/>
</dbReference>
<dbReference type="InterPro" id="IPR036271">
    <property type="entry name" value="Tet_transcr_reg_TetR-rel_C_sf"/>
</dbReference>
<comment type="caution">
    <text evidence="6">The sequence shown here is derived from an EMBL/GenBank/DDBJ whole genome shotgun (WGS) entry which is preliminary data.</text>
</comment>
<feature type="DNA-binding region" description="H-T-H motif" evidence="4">
    <location>
        <begin position="32"/>
        <end position="51"/>
    </location>
</feature>
<dbReference type="PANTHER" id="PTHR47506">
    <property type="entry name" value="TRANSCRIPTIONAL REGULATORY PROTEIN"/>
    <property type="match status" value="1"/>
</dbReference>
<dbReference type="PROSITE" id="PS50977">
    <property type="entry name" value="HTH_TETR_2"/>
    <property type="match status" value="1"/>
</dbReference>
<evidence type="ECO:0000256" key="4">
    <source>
        <dbReference type="PROSITE-ProRule" id="PRU00335"/>
    </source>
</evidence>
<evidence type="ECO:0000313" key="6">
    <source>
        <dbReference type="EMBL" id="GEC08104.1"/>
    </source>
</evidence>
<dbReference type="InterPro" id="IPR001647">
    <property type="entry name" value="HTH_TetR"/>
</dbReference>
<gene>
    <name evidence="6" type="ORF">SSP24_57590</name>
</gene>
<evidence type="ECO:0000256" key="2">
    <source>
        <dbReference type="ARBA" id="ARBA00023125"/>
    </source>
</evidence>
<proteinExistence type="predicted"/>
<dbReference type="AlphaFoldDB" id="A0A4Y3VMG0"/>
<keyword evidence="7" id="KW-1185">Reference proteome</keyword>
<feature type="domain" description="HTH tetR-type" evidence="5">
    <location>
        <begin position="9"/>
        <end position="69"/>
    </location>
</feature>
<keyword evidence="1" id="KW-0805">Transcription regulation</keyword>
<dbReference type="SUPFAM" id="SSF46689">
    <property type="entry name" value="Homeodomain-like"/>
    <property type="match status" value="1"/>
</dbReference>
<evidence type="ECO:0000313" key="7">
    <source>
        <dbReference type="Proteomes" id="UP000317881"/>
    </source>
</evidence>
<dbReference type="Proteomes" id="UP000317881">
    <property type="component" value="Unassembled WGS sequence"/>
</dbReference>
<dbReference type="PANTHER" id="PTHR47506:SF1">
    <property type="entry name" value="HTH-TYPE TRANSCRIPTIONAL REGULATOR YJDC"/>
    <property type="match status" value="1"/>
</dbReference>
<dbReference type="EMBL" id="BJND01000046">
    <property type="protein sequence ID" value="GEC08104.1"/>
    <property type="molecule type" value="Genomic_DNA"/>
</dbReference>
<dbReference type="InterPro" id="IPR023772">
    <property type="entry name" value="DNA-bd_HTH_TetR-type_CS"/>
</dbReference>
<keyword evidence="3" id="KW-0804">Transcription</keyword>
<accession>A0A4Y3VMG0</accession>